<dbReference type="SUPFAM" id="SSF56672">
    <property type="entry name" value="DNA/RNA polymerases"/>
    <property type="match status" value="1"/>
</dbReference>
<name>A0AAW2S842_SESRA</name>
<protein>
    <submittedName>
        <fullName evidence="2">Retrovirus-related Pol polyprotein from transposon TNT 1-94</fullName>
    </submittedName>
</protein>
<dbReference type="PANTHER" id="PTHR11439">
    <property type="entry name" value="GAG-POL-RELATED RETROTRANSPOSON"/>
    <property type="match status" value="1"/>
</dbReference>
<dbReference type="Pfam" id="PF07727">
    <property type="entry name" value="RVT_2"/>
    <property type="match status" value="1"/>
</dbReference>
<evidence type="ECO:0000313" key="2">
    <source>
        <dbReference type="EMBL" id="KAL0387851.1"/>
    </source>
</evidence>
<dbReference type="PANTHER" id="PTHR11439:SF470">
    <property type="entry name" value="CYSTEINE-RICH RLK (RECEPTOR-LIKE PROTEIN KINASE) 8"/>
    <property type="match status" value="1"/>
</dbReference>
<dbReference type="InterPro" id="IPR043502">
    <property type="entry name" value="DNA/RNA_pol_sf"/>
</dbReference>
<dbReference type="EMBL" id="JACGWJ010000011">
    <property type="protein sequence ID" value="KAL0387851.1"/>
    <property type="molecule type" value="Genomic_DNA"/>
</dbReference>
<reference evidence="2" key="1">
    <citation type="submission" date="2020-06" db="EMBL/GenBank/DDBJ databases">
        <authorList>
            <person name="Li T."/>
            <person name="Hu X."/>
            <person name="Zhang T."/>
            <person name="Song X."/>
            <person name="Zhang H."/>
            <person name="Dai N."/>
            <person name="Sheng W."/>
            <person name="Hou X."/>
            <person name="Wei L."/>
        </authorList>
    </citation>
    <scope>NUCLEOTIDE SEQUENCE</scope>
    <source>
        <strain evidence="2">G02</strain>
        <tissue evidence="2">Leaf</tissue>
    </source>
</reference>
<accession>A0AAW2S842</accession>
<sequence length="327" mass="36848">MGPTPSTTLPFHILIHLQEPKSYAEAAKHPEWREAMEAEIQALEKNHAWFLTTLPVGKKPIGCNYSPVAKPVTVRLFLTLAAANGWALQQLDVNNAFLHGNWDEDLHMSPPEGYQVALGLVCKLEQSLYGLKQTSRQWNVELTVKLQEYGFSQLAHDHYLFTLSTVSGLLALLVYVDDILITEPSLTYLPSVKSYLHNLFTIKDIGNARYFLGLEIARNSTRIYLAQTKYTQDIIMDTGLQHAKTVSTHSPQGVKISTDSGALLQQPDFYRCLVGRLLYLGFMRPDIFHNVQYLSQFLNHPCEVHWNAALHVVRYLKGCSSKGHVGS</sequence>
<evidence type="ECO:0000259" key="1">
    <source>
        <dbReference type="Pfam" id="PF07727"/>
    </source>
</evidence>
<proteinExistence type="predicted"/>
<organism evidence="2">
    <name type="scientific">Sesamum radiatum</name>
    <name type="common">Black benniseed</name>
    <dbReference type="NCBI Taxonomy" id="300843"/>
    <lineage>
        <taxon>Eukaryota</taxon>
        <taxon>Viridiplantae</taxon>
        <taxon>Streptophyta</taxon>
        <taxon>Embryophyta</taxon>
        <taxon>Tracheophyta</taxon>
        <taxon>Spermatophyta</taxon>
        <taxon>Magnoliopsida</taxon>
        <taxon>eudicotyledons</taxon>
        <taxon>Gunneridae</taxon>
        <taxon>Pentapetalae</taxon>
        <taxon>asterids</taxon>
        <taxon>lamiids</taxon>
        <taxon>Lamiales</taxon>
        <taxon>Pedaliaceae</taxon>
        <taxon>Sesamum</taxon>
    </lineage>
</organism>
<dbReference type="AlphaFoldDB" id="A0AAW2S842"/>
<reference evidence="2" key="2">
    <citation type="journal article" date="2024" name="Plant">
        <title>Genomic evolution and insights into agronomic trait innovations of Sesamum species.</title>
        <authorList>
            <person name="Miao H."/>
            <person name="Wang L."/>
            <person name="Qu L."/>
            <person name="Liu H."/>
            <person name="Sun Y."/>
            <person name="Le M."/>
            <person name="Wang Q."/>
            <person name="Wei S."/>
            <person name="Zheng Y."/>
            <person name="Lin W."/>
            <person name="Duan Y."/>
            <person name="Cao H."/>
            <person name="Xiong S."/>
            <person name="Wang X."/>
            <person name="Wei L."/>
            <person name="Li C."/>
            <person name="Ma Q."/>
            <person name="Ju M."/>
            <person name="Zhao R."/>
            <person name="Li G."/>
            <person name="Mu C."/>
            <person name="Tian Q."/>
            <person name="Mei H."/>
            <person name="Zhang T."/>
            <person name="Gao T."/>
            <person name="Zhang H."/>
        </authorList>
    </citation>
    <scope>NUCLEOTIDE SEQUENCE</scope>
    <source>
        <strain evidence="2">G02</strain>
    </source>
</reference>
<dbReference type="InterPro" id="IPR013103">
    <property type="entry name" value="RVT_2"/>
</dbReference>
<comment type="caution">
    <text evidence="2">The sequence shown here is derived from an EMBL/GenBank/DDBJ whole genome shotgun (WGS) entry which is preliminary data.</text>
</comment>
<gene>
    <name evidence="2" type="ORF">Sradi_2666900</name>
</gene>
<feature type="domain" description="Reverse transcriptase Ty1/copia-type" evidence="1">
    <location>
        <begin position="65"/>
        <end position="248"/>
    </location>
</feature>